<dbReference type="SMART" id="SM00743">
    <property type="entry name" value="Agenet"/>
    <property type="match status" value="4"/>
</dbReference>
<dbReference type="Pfam" id="PF05641">
    <property type="entry name" value="Agenet"/>
    <property type="match status" value="3"/>
</dbReference>
<dbReference type="CDD" id="cd20405">
    <property type="entry name" value="Tudor_Agenet_AtDUF_rpt1_3"/>
    <property type="match status" value="2"/>
</dbReference>
<comment type="caution">
    <text evidence="2">The sequence shown here is derived from an EMBL/GenBank/DDBJ whole genome shotgun (WGS) entry which is preliminary data.</text>
</comment>
<dbReference type="PANTHER" id="PTHR31917">
    <property type="entry name" value="AGENET DOMAIN-CONTAINING PROTEIN-RELATED"/>
    <property type="match status" value="1"/>
</dbReference>
<organism evidence="2 3">
    <name type="scientific">Trapa incisa</name>
    <dbReference type="NCBI Taxonomy" id="236973"/>
    <lineage>
        <taxon>Eukaryota</taxon>
        <taxon>Viridiplantae</taxon>
        <taxon>Streptophyta</taxon>
        <taxon>Embryophyta</taxon>
        <taxon>Tracheophyta</taxon>
        <taxon>Spermatophyta</taxon>
        <taxon>Magnoliopsida</taxon>
        <taxon>eudicotyledons</taxon>
        <taxon>Gunneridae</taxon>
        <taxon>Pentapetalae</taxon>
        <taxon>rosids</taxon>
        <taxon>malvids</taxon>
        <taxon>Myrtales</taxon>
        <taxon>Lythraceae</taxon>
        <taxon>Trapa</taxon>
    </lineage>
</organism>
<name>A0AAN7PMD9_9MYRT</name>
<dbReference type="PANTHER" id="PTHR31917:SF147">
    <property type="entry name" value="AGENET DOMAIN-CONTAINING PROTEIN"/>
    <property type="match status" value="1"/>
</dbReference>
<dbReference type="InterPro" id="IPR014002">
    <property type="entry name" value="Agenet_dom_plant"/>
</dbReference>
<feature type="domain" description="Agenet" evidence="1">
    <location>
        <begin position="247"/>
        <end position="303"/>
    </location>
</feature>
<sequence length="315" mass="36202">MHPAVVTTFRQGDAIEICPDDDGFRGSWFTGTVIRGLSGSSSSNRRKVGKKPSHKYLVQFDNLFEDQTGTKKLKEEVEEWQLRPLLPREANRLFSLSDEVDAYYNDGWWEGTITEQLGQGMFEVYFRASKDSIQFKAEDLRLHREWINNAWVPPFSEEQQEKSLANDTKVAEGKDQIFKDGTMVEVSSDEDGYHGAWFSAKVVKALSEKKYIVEYQNLRNQDDMKLLLEEADILHIRPCPPKAKASTSFKLLEEVDALYNDGWWIGVISKVLGDSKFSVYFRDTNEEMDFHGSALRPHQEWIDGKWVIASQNLGL</sequence>
<reference evidence="2 3" key="1">
    <citation type="journal article" date="2023" name="Hortic Res">
        <title>Pangenome of water caltrop reveals structural variations and asymmetric subgenome divergence after allopolyploidization.</title>
        <authorList>
            <person name="Zhang X."/>
            <person name="Chen Y."/>
            <person name="Wang L."/>
            <person name="Yuan Y."/>
            <person name="Fang M."/>
            <person name="Shi L."/>
            <person name="Lu R."/>
            <person name="Comes H.P."/>
            <person name="Ma Y."/>
            <person name="Chen Y."/>
            <person name="Huang G."/>
            <person name="Zhou Y."/>
            <person name="Zheng Z."/>
            <person name="Qiu Y."/>
        </authorList>
    </citation>
    <scope>NUCLEOTIDE SEQUENCE [LARGE SCALE GENOMIC DNA]</scope>
    <source>
        <tissue evidence="2">Roots</tissue>
    </source>
</reference>
<gene>
    <name evidence="2" type="ORF">SAY87_004593</name>
</gene>
<dbReference type="EMBL" id="JAXIOK010000017">
    <property type="protein sequence ID" value="KAK4751111.1"/>
    <property type="molecule type" value="Genomic_DNA"/>
</dbReference>
<dbReference type="AlphaFoldDB" id="A0AAN7PMD9"/>
<dbReference type="InterPro" id="IPR008395">
    <property type="entry name" value="Agenet-like_dom"/>
</dbReference>
<dbReference type="Gene3D" id="2.30.30.140">
    <property type="match status" value="1"/>
</dbReference>
<feature type="domain" description="Agenet" evidence="1">
    <location>
        <begin position="176"/>
        <end position="244"/>
    </location>
</feature>
<feature type="domain" description="Agenet" evidence="1">
    <location>
        <begin position="92"/>
        <end position="148"/>
    </location>
</feature>
<dbReference type="CDD" id="cd20406">
    <property type="entry name" value="Tudor_Agenet_AtDUF_rpt2_4"/>
    <property type="match status" value="2"/>
</dbReference>
<accession>A0AAN7PMD9</accession>
<evidence type="ECO:0000259" key="1">
    <source>
        <dbReference type="SMART" id="SM00743"/>
    </source>
</evidence>
<keyword evidence="3" id="KW-1185">Reference proteome</keyword>
<proteinExistence type="predicted"/>
<evidence type="ECO:0000313" key="3">
    <source>
        <dbReference type="Proteomes" id="UP001345219"/>
    </source>
</evidence>
<protein>
    <recommendedName>
        <fullName evidence="1">Agenet domain-containing protein</fullName>
    </recommendedName>
</protein>
<dbReference type="Proteomes" id="UP001345219">
    <property type="component" value="Chromosome 4"/>
</dbReference>
<feature type="domain" description="Agenet" evidence="1">
    <location>
        <begin position="7"/>
        <end position="90"/>
    </location>
</feature>
<evidence type="ECO:0000313" key="2">
    <source>
        <dbReference type="EMBL" id="KAK4751111.1"/>
    </source>
</evidence>